<dbReference type="InterPro" id="IPR022642">
    <property type="entry name" value="CheR_C"/>
</dbReference>
<organism evidence="7 8">
    <name type="scientific">Clostridium cellulovorans (strain ATCC 35296 / DSM 3052 / OCM 3 / 743B)</name>
    <dbReference type="NCBI Taxonomy" id="573061"/>
    <lineage>
        <taxon>Bacteria</taxon>
        <taxon>Bacillati</taxon>
        <taxon>Bacillota</taxon>
        <taxon>Clostridia</taxon>
        <taxon>Eubacteriales</taxon>
        <taxon>Clostridiaceae</taxon>
        <taxon>Clostridium</taxon>
    </lineage>
</organism>
<proteinExistence type="predicted"/>
<evidence type="ECO:0000256" key="4">
    <source>
        <dbReference type="ARBA" id="ARBA00022679"/>
    </source>
</evidence>
<dbReference type="RefSeq" id="WP_010077352.1">
    <property type="nucleotide sequence ID" value="NC_014393.1"/>
</dbReference>
<dbReference type="EMBL" id="CP002160">
    <property type="protein sequence ID" value="ADL51436.1"/>
    <property type="molecule type" value="Genomic_DNA"/>
</dbReference>
<dbReference type="InterPro" id="IPR000780">
    <property type="entry name" value="CheR_MeTrfase"/>
</dbReference>
<evidence type="ECO:0000256" key="1">
    <source>
        <dbReference type="ARBA" id="ARBA00001541"/>
    </source>
</evidence>
<dbReference type="InterPro" id="IPR050903">
    <property type="entry name" value="Bact_Chemotaxis_MeTrfase"/>
</dbReference>
<dbReference type="eggNOG" id="COG1352">
    <property type="taxonomic scope" value="Bacteria"/>
</dbReference>
<dbReference type="Pfam" id="PF03705">
    <property type="entry name" value="CheR_N"/>
    <property type="match status" value="1"/>
</dbReference>
<evidence type="ECO:0000256" key="2">
    <source>
        <dbReference type="ARBA" id="ARBA00012534"/>
    </source>
</evidence>
<evidence type="ECO:0000256" key="5">
    <source>
        <dbReference type="ARBA" id="ARBA00022691"/>
    </source>
</evidence>
<keyword evidence="4 7" id="KW-0808">Transferase</keyword>
<dbReference type="KEGG" id="ccb:Clocel_1692"/>
<keyword evidence="5" id="KW-0949">S-adenosyl-L-methionine</keyword>
<feature type="domain" description="CheR-type methyltransferase" evidence="6">
    <location>
        <begin position="1"/>
        <end position="255"/>
    </location>
</feature>
<name>D9SKE0_CLOC7</name>
<evidence type="ECO:0000259" key="6">
    <source>
        <dbReference type="PROSITE" id="PS50123"/>
    </source>
</evidence>
<dbReference type="Gene3D" id="3.40.50.150">
    <property type="entry name" value="Vaccinia Virus protein VP39"/>
    <property type="match status" value="1"/>
</dbReference>
<comment type="catalytic activity">
    <reaction evidence="1">
        <text>L-glutamyl-[protein] + S-adenosyl-L-methionine = [protein]-L-glutamate 5-O-methyl ester + S-adenosyl-L-homocysteine</text>
        <dbReference type="Rhea" id="RHEA:24452"/>
        <dbReference type="Rhea" id="RHEA-COMP:10208"/>
        <dbReference type="Rhea" id="RHEA-COMP:10311"/>
        <dbReference type="ChEBI" id="CHEBI:29973"/>
        <dbReference type="ChEBI" id="CHEBI:57856"/>
        <dbReference type="ChEBI" id="CHEBI:59789"/>
        <dbReference type="ChEBI" id="CHEBI:82795"/>
        <dbReference type="EC" id="2.1.1.80"/>
    </reaction>
</comment>
<protein>
    <recommendedName>
        <fullName evidence="2">protein-glutamate O-methyltransferase</fullName>
        <ecNumber evidence="2">2.1.1.80</ecNumber>
    </recommendedName>
</protein>
<accession>D9SKE0</accession>
<dbReference type="STRING" id="573061.Clocel_1692"/>
<dbReference type="InterPro" id="IPR036804">
    <property type="entry name" value="CheR_N_sf"/>
</dbReference>
<reference evidence="7 8" key="1">
    <citation type="submission" date="2010-08" db="EMBL/GenBank/DDBJ databases">
        <title>Complete sequence of Clostridium cellulovorans 743B.</title>
        <authorList>
            <consortium name="US DOE Joint Genome Institute"/>
            <person name="Lucas S."/>
            <person name="Copeland A."/>
            <person name="Lapidus A."/>
            <person name="Cheng J.-F."/>
            <person name="Bruce D."/>
            <person name="Goodwin L."/>
            <person name="Pitluck S."/>
            <person name="Chertkov O."/>
            <person name="Detter J.C."/>
            <person name="Han C."/>
            <person name="Tapia R."/>
            <person name="Land M."/>
            <person name="Hauser L."/>
            <person name="Chang Y.-J."/>
            <person name="Jeffries C."/>
            <person name="Kyrpides N."/>
            <person name="Ivanova N."/>
            <person name="Mikhailova N."/>
            <person name="Hemme C.L."/>
            <person name="Woyke T."/>
        </authorList>
    </citation>
    <scope>NUCLEOTIDE SEQUENCE [LARGE SCALE GENOMIC DNA]</scope>
    <source>
        <strain evidence="8">ATCC 35296 / DSM 3052 / OCM 3 / 743B</strain>
    </source>
</reference>
<sequence>MDIQQFKQWVYKEFKIDLSAYKELQLNRRIVSLMNRNGYKAFDDYIAALKVDKELRQKFLDYITINVTEFFRNPDIFDGFNAELSKIINSTTGQIKIWSAACSIGAEPYSIAILMDKLGALSRTKILATDIDLTILNRAQKGEFSETEIKNISSSDLNKYFLKINDKYIVKDSIKKIVTFKRHDLIIDDYENNFDAIVCRNVVIYFNSDVKDKIYEKFSKSLKKDGVFFVGATESIYNYKDYNFEKASTFIYKKR</sequence>
<dbReference type="SMART" id="SM00138">
    <property type="entry name" value="MeTrc"/>
    <property type="match status" value="1"/>
</dbReference>
<dbReference type="PRINTS" id="PR00996">
    <property type="entry name" value="CHERMTFRASE"/>
</dbReference>
<dbReference type="GO" id="GO:0032259">
    <property type="term" value="P:methylation"/>
    <property type="evidence" value="ECO:0007669"/>
    <property type="project" value="UniProtKB-KW"/>
</dbReference>
<evidence type="ECO:0000256" key="3">
    <source>
        <dbReference type="ARBA" id="ARBA00022603"/>
    </source>
</evidence>
<keyword evidence="8" id="KW-1185">Reference proteome</keyword>
<dbReference type="SUPFAM" id="SSF53335">
    <property type="entry name" value="S-adenosyl-L-methionine-dependent methyltransferases"/>
    <property type="match status" value="1"/>
</dbReference>
<dbReference type="PANTHER" id="PTHR24422:SF19">
    <property type="entry name" value="CHEMOTAXIS PROTEIN METHYLTRANSFERASE"/>
    <property type="match status" value="1"/>
</dbReference>
<evidence type="ECO:0000313" key="8">
    <source>
        <dbReference type="Proteomes" id="UP000002730"/>
    </source>
</evidence>
<dbReference type="Gene3D" id="1.10.155.10">
    <property type="entry name" value="Chemotaxis receptor methyltransferase CheR, N-terminal domain"/>
    <property type="match status" value="1"/>
</dbReference>
<dbReference type="PROSITE" id="PS50123">
    <property type="entry name" value="CHER"/>
    <property type="match status" value="1"/>
</dbReference>
<dbReference type="Proteomes" id="UP000002730">
    <property type="component" value="Chromosome"/>
</dbReference>
<keyword evidence="3 7" id="KW-0489">Methyltransferase</keyword>
<dbReference type="HOGENOM" id="CLU_025854_1_1_9"/>
<dbReference type="PANTHER" id="PTHR24422">
    <property type="entry name" value="CHEMOTAXIS PROTEIN METHYLTRANSFERASE"/>
    <property type="match status" value="1"/>
</dbReference>
<dbReference type="EC" id="2.1.1.80" evidence="2"/>
<dbReference type="InterPro" id="IPR022641">
    <property type="entry name" value="CheR_N"/>
</dbReference>
<dbReference type="Pfam" id="PF01739">
    <property type="entry name" value="CheR"/>
    <property type="match status" value="1"/>
</dbReference>
<dbReference type="OrthoDB" id="9816309at2"/>
<gene>
    <name evidence="7" type="ordered locus">Clocel_1692</name>
</gene>
<evidence type="ECO:0000313" key="7">
    <source>
        <dbReference type="EMBL" id="ADL51436.1"/>
    </source>
</evidence>
<dbReference type="GO" id="GO:0008983">
    <property type="term" value="F:protein-glutamate O-methyltransferase activity"/>
    <property type="evidence" value="ECO:0007669"/>
    <property type="project" value="UniProtKB-EC"/>
</dbReference>
<dbReference type="InterPro" id="IPR029063">
    <property type="entry name" value="SAM-dependent_MTases_sf"/>
</dbReference>
<dbReference type="AlphaFoldDB" id="D9SKE0"/>
<dbReference type="SUPFAM" id="SSF47757">
    <property type="entry name" value="Chemotaxis receptor methyltransferase CheR, N-terminal domain"/>
    <property type="match status" value="1"/>
</dbReference>